<keyword evidence="3" id="KW-1185">Reference proteome</keyword>
<name>A0A318JCD5_9NEIS</name>
<reference evidence="2 3" key="1">
    <citation type="submission" date="2018-05" db="EMBL/GenBank/DDBJ databases">
        <title>Genomic Encyclopedia of Type Strains, Phase IV (KMG-IV): sequencing the most valuable type-strain genomes for metagenomic binning, comparative biology and taxonomic classification.</title>
        <authorList>
            <person name="Goeker M."/>
        </authorList>
    </citation>
    <scope>NUCLEOTIDE SEQUENCE [LARGE SCALE GENOMIC DNA]</scope>
    <source>
        <strain evidence="2 3">DSM 25134</strain>
    </source>
</reference>
<protein>
    <recommendedName>
        <fullName evidence="4">Lipoprotein</fullName>
    </recommendedName>
</protein>
<dbReference type="Proteomes" id="UP000248395">
    <property type="component" value="Unassembled WGS sequence"/>
</dbReference>
<dbReference type="AlphaFoldDB" id="A0A318JCD5"/>
<evidence type="ECO:0008006" key="4">
    <source>
        <dbReference type="Google" id="ProtNLM"/>
    </source>
</evidence>
<dbReference type="EMBL" id="QJKC01000013">
    <property type="protein sequence ID" value="PXX44385.1"/>
    <property type="molecule type" value="Genomic_DNA"/>
</dbReference>
<evidence type="ECO:0000256" key="1">
    <source>
        <dbReference type="SAM" id="SignalP"/>
    </source>
</evidence>
<dbReference type="RefSeq" id="WP_146215985.1">
    <property type="nucleotide sequence ID" value="NZ_QJKC01000013.1"/>
</dbReference>
<dbReference type="PROSITE" id="PS51257">
    <property type="entry name" value="PROKAR_LIPOPROTEIN"/>
    <property type="match status" value="1"/>
</dbReference>
<feature type="signal peptide" evidence="1">
    <location>
        <begin position="1"/>
        <end position="21"/>
    </location>
</feature>
<evidence type="ECO:0000313" key="2">
    <source>
        <dbReference type="EMBL" id="PXX44385.1"/>
    </source>
</evidence>
<sequence>MLKPLPAPLPSPLRSSIPALAAALCMLVLSLAACTTADYTSYEYRNGNKVIDGEGGSKRLVDGVEIWDAGDPPHRYRIMGMLRVSDYDQPYVNLSLLHAIAQQVRRNGGSAAILLSGNGGMRRAGDSLTWHERLGLLQEDGYRTQLALLVQYLPEPAEKPAAKPLKTLR</sequence>
<keyword evidence="1" id="KW-0732">Signal</keyword>
<accession>A0A318JCD5</accession>
<feature type="chain" id="PRO_5016316246" description="Lipoprotein" evidence="1">
    <location>
        <begin position="22"/>
        <end position="169"/>
    </location>
</feature>
<gene>
    <name evidence="2" type="ORF">DFR38_11367</name>
</gene>
<dbReference type="OrthoDB" id="9181841at2"/>
<evidence type="ECO:0000313" key="3">
    <source>
        <dbReference type="Proteomes" id="UP000248395"/>
    </source>
</evidence>
<proteinExistence type="predicted"/>
<organism evidence="2 3">
    <name type="scientific">Aquitalea magnusonii</name>
    <dbReference type="NCBI Taxonomy" id="332411"/>
    <lineage>
        <taxon>Bacteria</taxon>
        <taxon>Pseudomonadati</taxon>
        <taxon>Pseudomonadota</taxon>
        <taxon>Betaproteobacteria</taxon>
        <taxon>Neisseriales</taxon>
        <taxon>Chromobacteriaceae</taxon>
        <taxon>Aquitalea</taxon>
    </lineage>
</organism>
<comment type="caution">
    <text evidence="2">The sequence shown here is derived from an EMBL/GenBank/DDBJ whole genome shotgun (WGS) entry which is preliminary data.</text>
</comment>